<dbReference type="HOGENOM" id="CLU_090929_0_0_5"/>
<dbReference type="PANTHER" id="PTHR36922">
    <property type="entry name" value="BLL2446 PROTEIN"/>
    <property type="match status" value="1"/>
</dbReference>
<organism evidence="1">
    <name type="scientific">Caulobacter sp. (strain K31)</name>
    <dbReference type="NCBI Taxonomy" id="366602"/>
    <lineage>
        <taxon>Bacteria</taxon>
        <taxon>Pseudomonadati</taxon>
        <taxon>Pseudomonadota</taxon>
        <taxon>Alphaproteobacteria</taxon>
        <taxon>Caulobacterales</taxon>
        <taxon>Caulobacteraceae</taxon>
        <taxon>Caulobacter</taxon>
    </lineage>
</organism>
<reference evidence="1" key="1">
    <citation type="submission" date="2008-01" db="EMBL/GenBank/DDBJ databases">
        <title>Complete sequence of chromosome of Caulobacter sp. K31.</title>
        <authorList>
            <consortium name="US DOE Joint Genome Institute"/>
            <person name="Copeland A."/>
            <person name="Lucas S."/>
            <person name="Lapidus A."/>
            <person name="Barry K."/>
            <person name="Glavina del Rio T."/>
            <person name="Dalin E."/>
            <person name="Tice H."/>
            <person name="Pitluck S."/>
            <person name="Bruce D."/>
            <person name="Goodwin L."/>
            <person name="Thompson L.S."/>
            <person name="Brettin T."/>
            <person name="Detter J.C."/>
            <person name="Han C."/>
            <person name="Schmutz J."/>
            <person name="Larimer F."/>
            <person name="Land M."/>
            <person name="Hauser L."/>
            <person name="Kyrpides N."/>
            <person name="Kim E."/>
            <person name="Stephens C."/>
            <person name="Richardson P."/>
        </authorList>
    </citation>
    <scope>NUCLEOTIDE SEQUENCE [LARGE SCALE GENOMIC DNA]</scope>
    <source>
        <strain evidence="1">K31</strain>
    </source>
</reference>
<name>B0T8H0_CAUSK</name>
<sequence length="179" mass="19524">MNLYALAVPSFVQMLRGLSVQLDKGAAFARDKGLEPSTLIEARLAPDMFPLSDQVRFACHQAADAVARLTGQAPSELTDVEPSFEALKARIAATVAILEATPQTSFEGAEDRAIELRMPNGIVFDMTGDQFLRDWALAQFYFHLVTAYAILRHTGVALGKPDYVSHAIAYVRPGTMPGR</sequence>
<dbReference type="PANTHER" id="PTHR36922:SF1">
    <property type="entry name" value="DUF1993 DOMAIN-CONTAINING PROTEIN"/>
    <property type="match status" value="1"/>
</dbReference>
<dbReference type="OrthoDB" id="338237at2"/>
<dbReference type="InterPro" id="IPR034660">
    <property type="entry name" value="DinB/YfiT-like"/>
</dbReference>
<dbReference type="eggNOG" id="COG3812">
    <property type="taxonomic scope" value="Bacteria"/>
</dbReference>
<gene>
    <name evidence="1" type="ordered locus">Caul_2185</name>
</gene>
<dbReference type="EMBL" id="CP000927">
    <property type="protein sequence ID" value="ABZ71313.1"/>
    <property type="molecule type" value="Genomic_DNA"/>
</dbReference>
<dbReference type="KEGG" id="cak:Caul_2185"/>
<dbReference type="InterPro" id="IPR018531">
    <property type="entry name" value="DUF1993"/>
</dbReference>
<protein>
    <recommendedName>
        <fullName evidence="2">DUF1993 domain-containing protein</fullName>
    </recommendedName>
</protein>
<dbReference type="SUPFAM" id="SSF109854">
    <property type="entry name" value="DinB/YfiT-like putative metalloenzymes"/>
    <property type="match status" value="1"/>
</dbReference>
<dbReference type="AlphaFoldDB" id="B0T8H0"/>
<dbReference type="Pfam" id="PF09351">
    <property type="entry name" value="DUF1993"/>
    <property type="match status" value="1"/>
</dbReference>
<evidence type="ECO:0000313" key="1">
    <source>
        <dbReference type="EMBL" id="ABZ71313.1"/>
    </source>
</evidence>
<dbReference type="Gene3D" id="1.20.120.450">
    <property type="entry name" value="dinb family like domain"/>
    <property type="match status" value="1"/>
</dbReference>
<evidence type="ECO:0008006" key="2">
    <source>
        <dbReference type="Google" id="ProtNLM"/>
    </source>
</evidence>
<proteinExistence type="predicted"/>
<accession>B0T8H0</accession>